<dbReference type="SUPFAM" id="SSF56672">
    <property type="entry name" value="DNA/RNA polymerases"/>
    <property type="match status" value="1"/>
</dbReference>
<dbReference type="InterPro" id="IPR052055">
    <property type="entry name" value="Hepadnavirus_pol/RT"/>
</dbReference>
<evidence type="ECO:0000313" key="2">
    <source>
        <dbReference type="Proteomes" id="UP000570595"/>
    </source>
</evidence>
<gene>
    <name evidence="1" type="ORF">FOZ61_003274</name>
</gene>
<dbReference type="Proteomes" id="UP000570595">
    <property type="component" value="Unassembled WGS sequence"/>
</dbReference>
<accession>A0A7J6MIU3</accession>
<dbReference type="PANTHER" id="PTHR33050">
    <property type="entry name" value="REVERSE TRANSCRIPTASE DOMAIN-CONTAINING PROTEIN"/>
    <property type="match status" value="1"/>
</dbReference>
<dbReference type="EMBL" id="JABAHT010000002">
    <property type="protein sequence ID" value="KAF4671337.1"/>
    <property type="molecule type" value="Genomic_DNA"/>
</dbReference>
<comment type="caution">
    <text evidence="1">The sequence shown here is derived from an EMBL/GenBank/DDBJ whole genome shotgun (WGS) entry which is preliminary data.</text>
</comment>
<dbReference type="PANTHER" id="PTHR33050:SF7">
    <property type="entry name" value="RIBONUCLEASE H"/>
    <property type="match status" value="1"/>
</dbReference>
<dbReference type="InterPro" id="IPR043502">
    <property type="entry name" value="DNA/RNA_pol_sf"/>
</dbReference>
<proteinExistence type="predicted"/>
<dbReference type="OrthoDB" id="410498at2759"/>
<sequence>MMGQMTDEVVCGTEASPDEQLKVLSTNPCLGGLRSPHLSTIWLPHGIILFKRIKERFESILSKDGVVDALLYGEDPLACPLVVTAIDEASAALLAITDCSASEGKPSHEHSPVKGFLLQRLVSLCGDWDVDVPRWFIEGAPVGLSKEIDYCNIFPRSGRPELEPDGSDRNYPSTYEHYDEVLKVLKAEEERGFCKLCSTFEEVKTLVHGDDIVLTPLAALPKSNGKLRLVSDCKVNHLNDYCFVDEHVELPRVFDLIEGIVQLLNSANDHGEFVEVAVIDFADAVRTIPLAVEERPFHVLRVGGYYVVFFCLFYGLSSSPLLWGRTAALLSRLGQLFFVTSTNVPLGRIETFVDDPAMCARGPTIQVARRRLWLPVLLWLALGFRLSFGKRQVSLPVRWIGFMISKKDMNVVVTLPLEKLRVILEMVRPLLVGKARIATKKLRSLCGRLSFAGQIVPYLRAFVALLWSRLARADASNQQWITVGDLVTPLKWIWCFLSKAVAKDMSNTSDGADNYLRYFPVEKLHVVRWCICVDASPTGLGGFLRKGEEIVSWFADPLDECDCLKFGAVIGDCRWQSVWELLAVLVAIRLWSSRIPSNVRVMCESDSVVALSAASRLRSKSPSLNCIAQELALHCAVVGVWYQIKFGHVAGVRNQIADDLSRLKEGRQVPSCLEGVSRTKCDKRDGSFWLVP</sequence>
<organism evidence="1 2">
    <name type="scientific">Perkinsus olseni</name>
    <name type="common">Perkinsus atlanticus</name>
    <dbReference type="NCBI Taxonomy" id="32597"/>
    <lineage>
        <taxon>Eukaryota</taxon>
        <taxon>Sar</taxon>
        <taxon>Alveolata</taxon>
        <taxon>Perkinsozoa</taxon>
        <taxon>Perkinsea</taxon>
        <taxon>Perkinsida</taxon>
        <taxon>Perkinsidae</taxon>
        <taxon>Perkinsus</taxon>
    </lineage>
</organism>
<dbReference type="AlphaFoldDB" id="A0A7J6MIU3"/>
<reference evidence="1 2" key="1">
    <citation type="submission" date="2020-04" db="EMBL/GenBank/DDBJ databases">
        <title>Perkinsus olseni comparative genomics.</title>
        <authorList>
            <person name="Bogema D.R."/>
        </authorList>
    </citation>
    <scope>NUCLEOTIDE SEQUENCE [LARGE SCALE GENOMIC DNA]</scope>
    <source>
        <strain evidence="1">ATCC PRA-179</strain>
    </source>
</reference>
<name>A0A7J6MIU3_PEROL</name>
<evidence type="ECO:0000313" key="1">
    <source>
        <dbReference type="EMBL" id="KAF4671337.1"/>
    </source>
</evidence>
<protein>
    <submittedName>
        <fullName evidence="1">Uncharacterized protein</fullName>
    </submittedName>
</protein>